<organism evidence="2 3">
    <name type="scientific">Purpureocillium lilacinum</name>
    <name type="common">Paecilomyces lilacinus</name>
    <dbReference type="NCBI Taxonomy" id="33203"/>
    <lineage>
        <taxon>Eukaryota</taxon>
        <taxon>Fungi</taxon>
        <taxon>Dikarya</taxon>
        <taxon>Ascomycota</taxon>
        <taxon>Pezizomycotina</taxon>
        <taxon>Sordariomycetes</taxon>
        <taxon>Hypocreomycetidae</taxon>
        <taxon>Hypocreales</taxon>
        <taxon>Ophiocordycipitaceae</taxon>
        <taxon>Purpureocillium</taxon>
    </lineage>
</organism>
<feature type="compositionally biased region" description="Basic residues" evidence="1">
    <location>
        <begin position="358"/>
        <end position="367"/>
    </location>
</feature>
<feature type="region of interest" description="Disordered" evidence="1">
    <location>
        <begin position="303"/>
        <end position="375"/>
    </location>
</feature>
<evidence type="ECO:0000313" key="3">
    <source>
        <dbReference type="Proteomes" id="UP001287286"/>
    </source>
</evidence>
<comment type="caution">
    <text evidence="2">The sequence shown here is derived from an EMBL/GenBank/DDBJ whole genome shotgun (WGS) entry which is preliminary data.</text>
</comment>
<accession>A0ABR0BMD4</accession>
<name>A0ABR0BMD4_PURLI</name>
<feature type="compositionally biased region" description="Basic and acidic residues" evidence="1">
    <location>
        <begin position="344"/>
        <end position="357"/>
    </location>
</feature>
<gene>
    <name evidence="2" type="ORF">Purlil1_10398</name>
</gene>
<sequence>MEPPPPPLWVEPSGGGPVRCNCPLLSSGHCSHPSIHRLTVNDRVHGHARLAASCRIGRPVADTGNCARHREPPLLLLPCGGTGTHRRERCDALVSLPRFPVGVTWPASPGAPPVTQWDVRLRQRGGVRAVCGAVRCGGLARAERSVISHHACRARHIGGPRPSAGGGRDRDRDLAARPQAQQQPPATVPASTASRDWPGRNSVQNFLSPGTGCHVPGQALQAIRHARRTRPAASRRLRCVQHAAAQRITAQEVWLSTRAVPVLRYSRCGAHRTHSVGTARTGRQTDFRAKTLMVCAIITSPPVSGNGTTANSTQAEQPQTERACARGTDAAQLPSARWPWSGRVPERIPKGKRDKPSRQSKKAKPQARRNLESSRRSIDRRWIDKLFHFRVHFRPGSARVCCAVPPCFTDAGGRGSATVFLPKSRRSVDERVHGIHGSPVVVQPRRIREWAANKHPQQQQPPALGQMPTVRGDRWPKVKAQLAARPIAKYTGKGAHTSPLLLAPPTKPLAMRDTRRHAMCHARVAAFAAAASRLIGRAPRRDCPRGSDRIHPFINWAFSISQWEATASASPGAPPGPLHRWPPDQSLVALPPAISGPHQQPHGQLMSLARPPVPPPRRRRRRRRRRGLAPMPWTVVKNERLSRSLCGRAPRVSARASS</sequence>
<keyword evidence="3" id="KW-1185">Reference proteome</keyword>
<evidence type="ECO:0000256" key="1">
    <source>
        <dbReference type="SAM" id="MobiDB-lite"/>
    </source>
</evidence>
<feature type="region of interest" description="Disordered" evidence="1">
    <location>
        <begin position="153"/>
        <end position="209"/>
    </location>
</feature>
<feature type="compositionally biased region" description="Polar residues" evidence="1">
    <location>
        <begin position="303"/>
        <end position="320"/>
    </location>
</feature>
<evidence type="ECO:0000313" key="2">
    <source>
        <dbReference type="EMBL" id="KAK4084054.1"/>
    </source>
</evidence>
<protein>
    <submittedName>
        <fullName evidence="2">Uncharacterized protein</fullName>
    </submittedName>
</protein>
<dbReference type="EMBL" id="JAWRVI010000053">
    <property type="protein sequence ID" value="KAK4084054.1"/>
    <property type="molecule type" value="Genomic_DNA"/>
</dbReference>
<dbReference type="Proteomes" id="UP001287286">
    <property type="component" value="Unassembled WGS sequence"/>
</dbReference>
<proteinExistence type="predicted"/>
<feature type="compositionally biased region" description="Basic residues" evidence="1">
    <location>
        <begin position="616"/>
        <end position="627"/>
    </location>
</feature>
<feature type="region of interest" description="Disordered" evidence="1">
    <location>
        <begin position="567"/>
        <end position="632"/>
    </location>
</feature>
<reference evidence="2 3" key="1">
    <citation type="journal article" date="2024" name="Microbiol. Resour. Announc.">
        <title>Genome annotations for the ascomycete fungi Trichoderma harzianum, Trichoderma aggressivum, and Purpureocillium lilacinum.</title>
        <authorList>
            <person name="Beijen E.P.W."/>
            <person name="Ohm R.A."/>
        </authorList>
    </citation>
    <scope>NUCLEOTIDE SEQUENCE [LARGE SCALE GENOMIC DNA]</scope>
    <source>
        <strain evidence="2 3">CBS 150709</strain>
    </source>
</reference>
<feature type="compositionally biased region" description="Low complexity" evidence="1">
    <location>
        <begin position="176"/>
        <end position="185"/>
    </location>
</feature>